<dbReference type="AlphaFoldDB" id="A0AAE1VNR3"/>
<gene>
    <name evidence="2" type="ORF">RND71_014550</name>
</gene>
<dbReference type="Proteomes" id="UP001291623">
    <property type="component" value="Unassembled WGS sequence"/>
</dbReference>
<feature type="compositionally biased region" description="Basic residues" evidence="1">
    <location>
        <begin position="24"/>
        <end position="36"/>
    </location>
</feature>
<name>A0AAE1VNR3_9SOLA</name>
<evidence type="ECO:0000313" key="3">
    <source>
        <dbReference type="Proteomes" id="UP001291623"/>
    </source>
</evidence>
<feature type="region of interest" description="Disordered" evidence="1">
    <location>
        <begin position="15"/>
        <end position="95"/>
    </location>
</feature>
<keyword evidence="3" id="KW-1185">Reference proteome</keyword>
<accession>A0AAE1VNR3</accession>
<reference evidence="2" key="1">
    <citation type="submission" date="2023-12" db="EMBL/GenBank/DDBJ databases">
        <title>Genome assembly of Anisodus tanguticus.</title>
        <authorList>
            <person name="Wang Y.-J."/>
        </authorList>
    </citation>
    <scope>NUCLEOTIDE SEQUENCE</scope>
    <source>
        <strain evidence="2">KB-2021</strain>
        <tissue evidence="2">Leaf</tissue>
    </source>
</reference>
<feature type="compositionally biased region" description="Basic residues" evidence="1">
    <location>
        <begin position="69"/>
        <end position="82"/>
    </location>
</feature>
<protein>
    <submittedName>
        <fullName evidence="2">Uncharacterized protein</fullName>
    </submittedName>
</protein>
<sequence length="95" mass="10938">MNSISQIIKFCGADESDNVDGEKKKNKFAKRKKMKNVRHDATESVEIDQFNETHDGLGQENNVSAEIRKPRKKKRKSEKKVKRSEAVNDYVEAND</sequence>
<evidence type="ECO:0000313" key="2">
    <source>
        <dbReference type="EMBL" id="KAK4366670.1"/>
    </source>
</evidence>
<evidence type="ECO:0000256" key="1">
    <source>
        <dbReference type="SAM" id="MobiDB-lite"/>
    </source>
</evidence>
<proteinExistence type="predicted"/>
<comment type="caution">
    <text evidence="2">The sequence shown here is derived from an EMBL/GenBank/DDBJ whole genome shotgun (WGS) entry which is preliminary data.</text>
</comment>
<organism evidence="2 3">
    <name type="scientific">Anisodus tanguticus</name>
    <dbReference type="NCBI Taxonomy" id="243964"/>
    <lineage>
        <taxon>Eukaryota</taxon>
        <taxon>Viridiplantae</taxon>
        <taxon>Streptophyta</taxon>
        <taxon>Embryophyta</taxon>
        <taxon>Tracheophyta</taxon>
        <taxon>Spermatophyta</taxon>
        <taxon>Magnoliopsida</taxon>
        <taxon>eudicotyledons</taxon>
        <taxon>Gunneridae</taxon>
        <taxon>Pentapetalae</taxon>
        <taxon>asterids</taxon>
        <taxon>lamiids</taxon>
        <taxon>Solanales</taxon>
        <taxon>Solanaceae</taxon>
        <taxon>Solanoideae</taxon>
        <taxon>Hyoscyameae</taxon>
        <taxon>Anisodus</taxon>
    </lineage>
</organism>
<dbReference type="EMBL" id="JAVYJV010000007">
    <property type="protein sequence ID" value="KAK4366670.1"/>
    <property type="molecule type" value="Genomic_DNA"/>
</dbReference>